<dbReference type="GeneID" id="27328628"/>
<dbReference type="OrthoDB" id="4111294at2759"/>
<reference evidence="1 2" key="1">
    <citation type="submission" date="2015-01" db="EMBL/GenBank/DDBJ databases">
        <title>The Genome Sequence of Exophiala spinifera CBS89968.</title>
        <authorList>
            <consortium name="The Broad Institute Genomics Platform"/>
            <person name="Cuomo C."/>
            <person name="de Hoog S."/>
            <person name="Gorbushina A."/>
            <person name="Stielow B."/>
            <person name="Teixiera M."/>
            <person name="Abouelleil A."/>
            <person name="Chapman S.B."/>
            <person name="Priest M."/>
            <person name="Young S.K."/>
            <person name="Wortman J."/>
            <person name="Nusbaum C."/>
            <person name="Birren B."/>
        </authorList>
    </citation>
    <scope>NUCLEOTIDE SEQUENCE [LARGE SCALE GENOMIC DNA]</scope>
    <source>
        <strain evidence="1 2">CBS 89968</strain>
    </source>
</reference>
<evidence type="ECO:0000313" key="1">
    <source>
        <dbReference type="EMBL" id="KIW20966.1"/>
    </source>
</evidence>
<dbReference type="Proteomes" id="UP000053328">
    <property type="component" value="Unassembled WGS sequence"/>
</dbReference>
<dbReference type="RefSeq" id="XP_016241182.1">
    <property type="nucleotide sequence ID" value="XM_016375906.1"/>
</dbReference>
<gene>
    <name evidence="1" type="ORF">PV08_01545</name>
</gene>
<keyword evidence="2" id="KW-1185">Reference proteome</keyword>
<name>A0A0D1Z086_9EURO</name>
<sequence length="536" mass="61231">MAALMANNHGARRSLLTLPPEVIKEILRNLLLVERNRVYQTTWGGMDWPYPDMARDSNEFREWWVRVNDMANPTTARVDRTTELRWARGLAKYAVRLDLAILRVCKTLHEEGVKILLQENKFVAVFGMGQVARVDGMKWPNFWSPSWRWDAENGRFLCSWYGQETVVNVRPVLSLSRQGAKQAERNSFNLMPAADLPCLASALAAEYWDLRKSPADDAEFKLDLTIRANARPSDFGGNNQGGDDIIDYLTPRLFMWVGESVRHVSISVSDPDTVGDDVQICVDLAESIIGIVQAWNRATREKQVELFIQYVSEHLETINSAVKDRNLDKADRAFCRLCEDLQALRFHPAIKPTSERTNFESISLTDLLNGYWTIFALACHSLCSLIPVMNAYPRRFRSRMSFVRWAIMRAEIPISHLRRDREWHLRAALQSTRLLIDAGCTRWVVYNCIHTAAKIIDVCLMNDPTSGRVQRIRDLKRHIPSYNILSLEPASYHYPHPRSLTSRDLAGIEQLATRWTQEVDAVCGDGLVGLSQFQGA</sequence>
<evidence type="ECO:0000313" key="2">
    <source>
        <dbReference type="Proteomes" id="UP000053328"/>
    </source>
</evidence>
<proteinExistence type="predicted"/>
<protein>
    <submittedName>
        <fullName evidence="1">Uncharacterized protein</fullName>
    </submittedName>
</protein>
<dbReference type="VEuPathDB" id="FungiDB:PV08_01545"/>
<dbReference type="EMBL" id="KN847492">
    <property type="protein sequence ID" value="KIW20966.1"/>
    <property type="molecule type" value="Genomic_DNA"/>
</dbReference>
<organism evidence="1 2">
    <name type="scientific">Exophiala spinifera</name>
    <dbReference type="NCBI Taxonomy" id="91928"/>
    <lineage>
        <taxon>Eukaryota</taxon>
        <taxon>Fungi</taxon>
        <taxon>Dikarya</taxon>
        <taxon>Ascomycota</taxon>
        <taxon>Pezizomycotina</taxon>
        <taxon>Eurotiomycetes</taxon>
        <taxon>Chaetothyriomycetidae</taxon>
        <taxon>Chaetothyriales</taxon>
        <taxon>Herpotrichiellaceae</taxon>
        <taxon>Exophiala</taxon>
    </lineage>
</organism>
<accession>A0A0D1Z086</accession>
<dbReference type="AlphaFoldDB" id="A0A0D1Z086"/>
<dbReference type="HOGENOM" id="CLU_529998_0_0_1"/>